<proteinExistence type="predicted"/>
<protein>
    <submittedName>
        <fullName evidence="1">Uncharacterized protein</fullName>
    </submittedName>
</protein>
<dbReference type="AlphaFoldDB" id="A0A3M7RDV0"/>
<dbReference type="EMBL" id="REGN01003601">
    <property type="protein sequence ID" value="RNA21782.1"/>
    <property type="molecule type" value="Genomic_DNA"/>
</dbReference>
<reference evidence="1 2" key="1">
    <citation type="journal article" date="2018" name="Sci. Rep.">
        <title>Genomic signatures of local adaptation to the degree of environmental predictability in rotifers.</title>
        <authorList>
            <person name="Franch-Gras L."/>
            <person name="Hahn C."/>
            <person name="Garcia-Roger E.M."/>
            <person name="Carmona M.J."/>
            <person name="Serra M."/>
            <person name="Gomez A."/>
        </authorList>
    </citation>
    <scope>NUCLEOTIDE SEQUENCE [LARGE SCALE GENOMIC DNA]</scope>
    <source>
        <strain evidence="1">HYR1</strain>
    </source>
</reference>
<keyword evidence="2" id="KW-1185">Reference proteome</keyword>
<sequence length="86" mass="9833">MIIQNGLVSFLGLKGKMKFEIKIKRSKYKLGKIIFFQPKSTTQKLFDLFKLVILSCLALENVNNCSQKNVNNCSQKNVTMSIKSKM</sequence>
<gene>
    <name evidence="1" type="ORF">BpHYR1_014089</name>
</gene>
<evidence type="ECO:0000313" key="2">
    <source>
        <dbReference type="Proteomes" id="UP000276133"/>
    </source>
</evidence>
<organism evidence="1 2">
    <name type="scientific">Brachionus plicatilis</name>
    <name type="common">Marine rotifer</name>
    <name type="synonym">Brachionus muelleri</name>
    <dbReference type="NCBI Taxonomy" id="10195"/>
    <lineage>
        <taxon>Eukaryota</taxon>
        <taxon>Metazoa</taxon>
        <taxon>Spiralia</taxon>
        <taxon>Gnathifera</taxon>
        <taxon>Rotifera</taxon>
        <taxon>Eurotatoria</taxon>
        <taxon>Monogononta</taxon>
        <taxon>Pseudotrocha</taxon>
        <taxon>Ploima</taxon>
        <taxon>Brachionidae</taxon>
        <taxon>Brachionus</taxon>
    </lineage>
</organism>
<dbReference type="Proteomes" id="UP000276133">
    <property type="component" value="Unassembled WGS sequence"/>
</dbReference>
<comment type="caution">
    <text evidence="1">The sequence shown here is derived from an EMBL/GenBank/DDBJ whole genome shotgun (WGS) entry which is preliminary data.</text>
</comment>
<accession>A0A3M7RDV0</accession>
<evidence type="ECO:0000313" key="1">
    <source>
        <dbReference type="EMBL" id="RNA21782.1"/>
    </source>
</evidence>
<name>A0A3M7RDV0_BRAPC</name>